<evidence type="ECO:0000313" key="2">
    <source>
        <dbReference type="EMBL" id="GMR31307.1"/>
    </source>
</evidence>
<organism evidence="2 3">
    <name type="scientific">Pristionchus mayeri</name>
    <dbReference type="NCBI Taxonomy" id="1317129"/>
    <lineage>
        <taxon>Eukaryota</taxon>
        <taxon>Metazoa</taxon>
        <taxon>Ecdysozoa</taxon>
        <taxon>Nematoda</taxon>
        <taxon>Chromadorea</taxon>
        <taxon>Rhabditida</taxon>
        <taxon>Rhabditina</taxon>
        <taxon>Diplogasteromorpha</taxon>
        <taxon>Diplogasteroidea</taxon>
        <taxon>Neodiplogasteridae</taxon>
        <taxon>Pristionchus</taxon>
    </lineage>
</organism>
<gene>
    <name evidence="2" type="ORF">PMAYCL1PPCAC_01502</name>
</gene>
<protein>
    <submittedName>
        <fullName evidence="2">Uncharacterized protein</fullName>
    </submittedName>
</protein>
<evidence type="ECO:0000313" key="3">
    <source>
        <dbReference type="Proteomes" id="UP001328107"/>
    </source>
</evidence>
<dbReference type="AlphaFoldDB" id="A0AAN5C626"/>
<comment type="caution">
    <text evidence="2">The sequence shown here is derived from an EMBL/GenBank/DDBJ whole genome shotgun (WGS) entry which is preliminary data.</text>
</comment>
<accession>A0AAN5C626</accession>
<keyword evidence="3" id="KW-1185">Reference proteome</keyword>
<reference evidence="3" key="1">
    <citation type="submission" date="2022-10" db="EMBL/GenBank/DDBJ databases">
        <title>Genome assembly of Pristionchus species.</title>
        <authorList>
            <person name="Yoshida K."/>
            <person name="Sommer R.J."/>
        </authorList>
    </citation>
    <scope>NUCLEOTIDE SEQUENCE [LARGE SCALE GENOMIC DNA]</scope>
    <source>
        <strain evidence="3">RS5460</strain>
    </source>
</reference>
<name>A0AAN5C626_9BILA</name>
<dbReference type="EMBL" id="BTRK01000001">
    <property type="protein sequence ID" value="GMR31307.1"/>
    <property type="molecule type" value="Genomic_DNA"/>
</dbReference>
<sequence>MNEERDLWRKFEDSVNLAGQNAAKIEGSIGQRLSLIRKMVFELGNYLYASYDCAWQERPFGDSFIAQQICAIESCEELKKSLYFLVHIQRRMRARQESIRNRKLKVTHKGSGVSAVPAMPLKSHKPPEFMENPAGLAEASATSLPLFDNGTPIKEEPIEIKEELINDHTEIKQGEPIPDVFCPSTGDFRPIDSSTFDSGPRFHKIRI</sequence>
<proteinExistence type="predicted"/>
<evidence type="ECO:0000256" key="1">
    <source>
        <dbReference type="SAM" id="MobiDB-lite"/>
    </source>
</evidence>
<dbReference type="Proteomes" id="UP001328107">
    <property type="component" value="Unassembled WGS sequence"/>
</dbReference>
<feature type="non-terminal residue" evidence="2">
    <location>
        <position position="207"/>
    </location>
</feature>
<feature type="region of interest" description="Disordered" evidence="1">
    <location>
        <begin position="188"/>
        <end position="207"/>
    </location>
</feature>